<evidence type="ECO:0000313" key="3">
    <source>
        <dbReference type="EMBL" id="SNS10250.1"/>
    </source>
</evidence>
<feature type="domain" description="Glycosyltransferase 2-like" evidence="2">
    <location>
        <begin position="21"/>
        <end position="148"/>
    </location>
</feature>
<organism evidence="3 4">
    <name type="scientific">Geodermatophilus pulveris</name>
    <dbReference type="NCBI Taxonomy" id="1564159"/>
    <lineage>
        <taxon>Bacteria</taxon>
        <taxon>Bacillati</taxon>
        <taxon>Actinomycetota</taxon>
        <taxon>Actinomycetes</taxon>
        <taxon>Geodermatophilales</taxon>
        <taxon>Geodermatophilaceae</taxon>
        <taxon>Geodermatophilus</taxon>
    </lineage>
</organism>
<dbReference type="CDD" id="cd04179">
    <property type="entry name" value="DPM_DPG-synthase_like"/>
    <property type="match status" value="1"/>
</dbReference>
<keyword evidence="3" id="KW-0808">Transferase</keyword>
<dbReference type="Proteomes" id="UP000198373">
    <property type="component" value="Unassembled WGS sequence"/>
</dbReference>
<dbReference type="EMBL" id="FZOO01000002">
    <property type="protein sequence ID" value="SNS10250.1"/>
    <property type="molecule type" value="Genomic_DNA"/>
</dbReference>
<dbReference type="RefSeq" id="WP_218822231.1">
    <property type="nucleotide sequence ID" value="NZ_FZOO01000002.1"/>
</dbReference>
<comment type="similarity">
    <text evidence="1">Belongs to the glycosyltransferase 2 family.</text>
</comment>
<dbReference type="InterPro" id="IPR029044">
    <property type="entry name" value="Nucleotide-diphossugar_trans"/>
</dbReference>
<protein>
    <submittedName>
        <fullName evidence="3">Glycosyl transferase family 2</fullName>
    </submittedName>
</protein>
<name>A0A239BQI3_9ACTN</name>
<dbReference type="SUPFAM" id="SSF53448">
    <property type="entry name" value="Nucleotide-diphospho-sugar transferases"/>
    <property type="match status" value="1"/>
</dbReference>
<reference evidence="4" key="1">
    <citation type="submission" date="2017-06" db="EMBL/GenBank/DDBJ databases">
        <authorList>
            <person name="Varghese N."/>
            <person name="Submissions S."/>
        </authorList>
    </citation>
    <scope>NUCLEOTIDE SEQUENCE [LARGE SCALE GENOMIC DNA]</scope>
    <source>
        <strain evidence="4">DSM 46839</strain>
    </source>
</reference>
<dbReference type="GO" id="GO:0016740">
    <property type="term" value="F:transferase activity"/>
    <property type="evidence" value="ECO:0007669"/>
    <property type="project" value="UniProtKB-KW"/>
</dbReference>
<dbReference type="Gene3D" id="3.90.550.10">
    <property type="entry name" value="Spore Coat Polysaccharide Biosynthesis Protein SpsA, Chain A"/>
    <property type="match status" value="1"/>
</dbReference>
<dbReference type="InterPro" id="IPR001173">
    <property type="entry name" value="Glyco_trans_2-like"/>
</dbReference>
<dbReference type="PANTHER" id="PTHR48090:SF7">
    <property type="entry name" value="RFBJ PROTEIN"/>
    <property type="match status" value="1"/>
</dbReference>
<keyword evidence="4" id="KW-1185">Reference proteome</keyword>
<evidence type="ECO:0000256" key="1">
    <source>
        <dbReference type="ARBA" id="ARBA00006739"/>
    </source>
</evidence>
<accession>A0A239BQI3</accession>
<dbReference type="PANTHER" id="PTHR48090">
    <property type="entry name" value="UNDECAPRENYL-PHOSPHATE 4-DEOXY-4-FORMAMIDO-L-ARABINOSE TRANSFERASE-RELATED"/>
    <property type="match status" value="1"/>
</dbReference>
<proteinExistence type="inferred from homology"/>
<dbReference type="Pfam" id="PF00535">
    <property type="entry name" value="Glycos_transf_2"/>
    <property type="match status" value="1"/>
</dbReference>
<dbReference type="InterPro" id="IPR050256">
    <property type="entry name" value="Glycosyltransferase_2"/>
</dbReference>
<evidence type="ECO:0000313" key="4">
    <source>
        <dbReference type="Proteomes" id="UP000198373"/>
    </source>
</evidence>
<sequence length="305" mass="33717">MTLPTSRAPSAPTPGEAIRLSVVMPVLNEERTLRLALNRLVHTDLPCPLEVIVVDDGSTDGTWDLLTAFRCAHGEVVLCRHERNRGKGAAVLTGLDVATGTHALVFDADLEYDPEDIRRMLQPVIEGRAATVYGTRLFGRDTVYQSFWFALGNRATTLAANVLYDAAISDLHTCLKLLPLPLLRSLDLDEQGFGLDTQITARMLMSGVRPYEVPISYNSRTREEGKKIGWKHGVESIAILRRERAAARRRPTWMQVSRDVARFQRGQAVERLIAMEEARIAARLVARLAGADPRVDVVARAEAGA</sequence>
<evidence type="ECO:0000259" key="2">
    <source>
        <dbReference type="Pfam" id="PF00535"/>
    </source>
</evidence>
<gene>
    <name evidence="3" type="ORF">SAMN06893096_10217</name>
</gene>
<dbReference type="AlphaFoldDB" id="A0A239BQI3"/>